<dbReference type="Proteomes" id="UP000682733">
    <property type="component" value="Unassembled WGS sequence"/>
</dbReference>
<dbReference type="EMBL" id="CAJOBA010097619">
    <property type="protein sequence ID" value="CAF4508970.1"/>
    <property type="molecule type" value="Genomic_DNA"/>
</dbReference>
<sequence>MDETLINTLLLSSLSTPFSRRVQYDFENEFMKLFSNSPVNIAAYFDQYETNPEIYNCLLLAYGRYLKSVSESKTLKEVSLNILDRQLTKFQPMDEYIRALLYFLKQCVQLFNVSPLGHIQMIRNYFSTRTSAIIDENDYYLQYKFIRLIRIIIDKQKIQNVDDLFPLI</sequence>
<feature type="non-terminal residue" evidence="2">
    <location>
        <position position="1"/>
    </location>
</feature>
<gene>
    <name evidence="1" type="ORF">OVA965_LOCUS45086</name>
    <name evidence="2" type="ORF">TMI583_LOCUS48275</name>
</gene>
<comment type="caution">
    <text evidence="2">The sequence shown here is derived from an EMBL/GenBank/DDBJ whole genome shotgun (WGS) entry which is preliminary data.</text>
</comment>
<name>A0A8S2XMD8_9BILA</name>
<evidence type="ECO:0000313" key="1">
    <source>
        <dbReference type="EMBL" id="CAF1656294.1"/>
    </source>
</evidence>
<dbReference type="EMBL" id="CAJNOK010068147">
    <property type="protein sequence ID" value="CAF1656294.1"/>
    <property type="molecule type" value="Genomic_DNA"/>
</dbReference>
<evidence type="ECO:0000313" key="3">
    <source>
        <dbReference type="Proteomes" id="UP000682733"/>
    </source>
</evidence>
<dbReference type="AlphaFoldDB" id="A0A8S2XMD8"/>
<proteinExistence type="predicted"/>
<dbReference type="Proteomes" id="UP000677228">
    <property type="component" value="Unassembled WGS sequence"/>
</dbReference>
<protein>
    <submittedName>
        <fullName evidence="2">Uncharacterized protein</fullName>
    </submittedName>
</protein>
<reference evidence="2" key="1">
    <citation type="submission" date="2021-02" db="EMBL/GenBank/DDBJ databases">
        <authorList>
            <person name="Nowell W R."/>
        </authorList>
    </citation>
    <scope>NUCLEOTIDE SEQUENCE</scope>
</reference>
<accession>A0A8S2XMD8</accession>
<evidence type="ECO:0000313" key="2">
    <source>
        <dbReference type="EMBL" id="CAF4508970.1"/>
    </source>
</evidence>
<organism evidence="2 3">
    <name type="scientific">Didymodactylos carnosus</name>
    <dbReference type="NCBI Taxonomy" id="1234261"/>
    <lineage>
        <taxon>Eukaryota</taxon>
        <taxon>Metazoa</taxon>
        <taxon>Spiralia</taxon>
        <taxon>Gnathifera</taxon>
        <taxon>Rotifera</taxon>
        <taxon>Eurotatoria</taxon>
        <taxon>Bdelloidea</taxon>
        <taxon>Philodinida</taxon>
        <taxon>Philodinidae</taxon>
        <taxon>Didymodactylos</taxon>
    </lineage>
</organism>